<dbReference type="OMA" id="YSHITIK"/>
<feature type="domain" description="Acyl-CoA thioesterase-like N-terminal HotDog" evidence="1">
    <location>
        <begin position="35"/>
        <end position="123"/>
    </location>
</feature>
<dbReference type="OrthoDB" id="2532955at2759"/>
<dbReference type="eggNOG" id="ENOG502S4UX">
    <property type="taxonomic scope" value="Eukaryota"/>
</dbReference>
<dbReference type="PANTHER" id="PTHR38110">
    <property type="entry name" value="CHROMOSOME 23, WHOLE GENOME SHOTGUN SEQUENCE"/>
    <property type="match status" value="1"/>
</dbReference>
<dbReference type="Pfam" id="PF20789">
    <property type="entry name" value="4HBT_3C"/>
    <property type="match status" value="1"/>
</dbReference>
<dbReference type="CDD" id="cd03440">
    <property type="entry name" value="hot_dog"/>
    <property type="match status" value="1"/>
</dbReference>
<dbReference type="InterPro" id="IPR029069">
    <property type="entry name" value="HotDog_dom_sf"/>
</dbReference>
<organism evidence="3 4">
    <name type="scientific">Aspergillus terreus (strain NIH 2624 / FGSC A1156)</name>
    <dbReference type="NCBI Taxonomy" id="341663"/>
    <lineage>
        <taxon>Eukaryota</taxon>
        <taxon>Fungi</taxon>
        <taxon>Dikarya</taxon>
        <taxon>Ascomycota</taxon>
        <taxon>Pezizomycotina</taxon>
        <taxon>Eurotiomycetes</taxon>
        <taxon>Eurotiomycetidae</taxon>
        <taxon>Eurotiales</taxon>
        <taxon>Aspergillaceae</taxon>
        <taxon>Aspergillus</taxon>
        <taxon>Aspergillus subgen. Circumdati</taxon>
    </lineage>
</organism>
<dbReference type="RefSeq" id="XP_001211320.1">
    <property type="nucleotide sequence ID" value="XM_001211320.1"/>
</dbReference>
<dbReference type="InterPro" id="IPR052389">
    <property type="entry name" value="Sec_Metab_Biosynth-Assoc"/>
</dbReference>
<gene>
    <name evidence="3" type="ORF">ATEG_02142</name>
</gene>
<reference evidence="4" key="1">
    <citation type="submission" date="2005-09" db="EMBL/GenBank/DDBJ databases">
        <title>Annotation of the Aspergillus terreus NIH2624 genome.</title>
        <authorList>
            <person name="Birren B.W."/>
            <person name="Lander E.S."/>
            <person name="Galagan J.E."/>
            <person name="Nusbaum C."/>
            <person name="Devon K."/>
            <person name="Henn M."/>
            <person name="Ma L.-J."/>
            <person name="Jaffe D.B."/>
            <person name="Butler J."/>
            <person name="Alvarez P."/>
            <person name="Gnerre S."/>
            <person name="Grabherr M."/>
            <person name="Kleber M."/>
            <person name="Mauceli E.W."/>
            <person name="Brockman W."/>
            <person name="Rounsley S."/>
            <person name="Young S.K."/>
            <person name="LaButti K."/>
            <person name="Pushparaj V."/>
            <person name="DeCaprio D."/>
            <person name="Crawford M."/>
            <person name="Koehrsen M."/>
            <person name="Engels R."/>
            <person name="Montgomery P."/>
            <person name="Pearson M."/>
            <person name="Howarth C."/>
            <person name="Larson L."/>
            <person name="Luoma S."/>
            <person name="White J."/>
            <person name="Alvarado L."/>
            <person name="Kodira C.D."/>
            <person name="Zeng Q."/>
            <person name="Oleary S."/>
            <person name="Yandava C."/>
            <person name="Denning D.W."/>
            <person name="Nierman W.C."/>
            <person name="Milne T."/>
            <person name="Madden K."/>
        </authorList>
    </citation>
    <scope>NUCLEOTIDE SEQUENCE [LARGE SCALE GENOMIC DNA]</scope>
    <source>
        <strain evidence="4">NIH 2624 / FGSC A1156</strain>
    </source>
</reference>
<dbReference type="InterPro" id="IPR049449">
    <property type="entry name" value="TesB_ACOT8-like_N"/>
</dbReference>
<dbReference type="Pfam" id="PF13622">
    <property type="entry name" value="4HBT_3"/>
    <property type="match status" value="1"/>
</dbReference>
<evidence type="ECO:0000259" key="2">
    <source>
        <dbReference type="Pfam" id="PF20789"/>
    </source>
</evidence>
<dbReference type="GeneID" id="4317096"/>
<dbReference type="Gene3D" id="2.40.160.210">
    <property type="entry name" value="Acyl-CoA thioesterase, double hotdog domain"/>
    <property type="match status" value="1"/>
</dbReference>
<evidence type="ECO:0000259" key="1">
    <source>
        <dbReference type="Pfam" id="PF13622"/>
    </source>
</evidence>
<dbReference type="EMBL" id="CH476596">
    <property type="protein sequence ID" value="EAU37104.1"/>
    <property type="molecule type" value="Genomic_DNA"/>
</dbReference>
<evidence type="ECO:0000313" key="4">
    <source>
        <dbReference type="Proteomes" id="UP000007963"/>
    </source>
</evidence>
<dbReference type="InterPro" id="IPR042171">
    <property type="entry name" value="Acyl-CoA_hotdog"/>
</dbReference>
<dbReference type="VEuPathDB" id="FungiDB:ATEG_02142"/>
<dbReference type="SUPFAM" id="SSF54637">
    <property type="entry name" value="Thioesterase/thiol ester dehydrase-isomerase"/>
    <property type="match status" value="2"/>
</dbReference>
<evidence type="ECO:0000313" key="3">
    <source>
        <dbReference type="EMBL" id="EAU37104.1"/>
    </source>
</evidence>
<accession>Q0CVZ2</accession>
<dbReference type="InterPro" id="IPR049450">
    <property type="entry name" value="ACOT8-like_C"/>
</dbReference>
<protein>
    <recommendedName>
        <fullName evidence="5">Thioesterase domain-containing protein</fullName>
    </recommendedName>
</protein>
<feature type="domain" description="Acyl-CoA thioesterase-like C-terminal" evidence="2">
    <location>
        <begin position="172"/>
        <end position="311"/>
    </location>
</feature>
<dbReference type="AlphaFoldDB" id="Q0CVZ2"/>
<dbReference type="Proteomes" id="UP000007963">
    <property type="component" value="Unassembled WGS sequence"/>
</dbReference>
<name>Q0CVZ2_ASPTN</name>
<sequence length="328" mass="35541">MSSSTIQPGHTQAFENAIEVHSQSPGTYAADLKWEWSVGSAPNGGYIAAILHRAATTHFQRTHPTAHHGRAVPIQMQLTYIRRSDIGPAVLSVKDVKLGSRVSVIHITMSQGGRDKVAGYITMSDPVSETGVSTTTGWTAQPSVPQWVPPDTLAKGADSEWRKVVLPNAEFRRAASQVEFYEPKNPSVGVGFVSHWARLRPSGPDGGIGRWTPESVAFLCDIFPITLGRLEHVVHRALSGESEPKAKPPPVWFPTLGLNLDLKKPVLGENVEWLYSHITIKSLRNGRMDVEVVVLDQAGEVVAISTQASLVMSAERNAGSKGHSSGRL</sequence>
<evidence type="ECO:0008006" key="5">
    <source>
        <dbReference type="Google" id="ProtNLM"/>
    </source>
</evidence>
<dbReference type="HOGENOM" id="CLU_050730_0_0_1"/>
<dbReference type="STRING" id="341663.Q0CVZ2"/>
<proteinExistence type="predicted"/>
<dbReference type="PANTHER" id="PTHR38110:SF1">
    <property type="entry name" value="THIOESTERASE DOMAIN-CONTAINING PROTEIN"/>
    <property type="match status" value="1"/>
</dbReference>